<name>A0A0U5CQR7_9BACT</name>
<gene>
    <name evidence="1" type="ORF">PNK_1619</name>
</gene>
<dbReference type="InParanoid" id="A0A0U5CQR7"/>
<dbReference type="STRING" id="389348.PNK_1619"/>
<dbReference type="Proteomes" id="UP000069902">
    <property type="component" value="Chromosome cPNK"/>
</dbReference>
<evidence type="ECO:0000313" key="1">
    <source>
        <dbReference type="EMBL" id="CUI17228.1"/>
    </source>
</evidence>
<dbReference type="EMBL" id="LN879502">
    <property type="protein sequence ID" value="CUI17228.1"/>
    <property type="molecule type" value="Genomic_DNA"/>
</dbReference>
<sequence>MIYSTNATSLPAVFRDNQQYEINSRHAAPVFQYNYAVRFNQTIFLIDKKIGQFIRLFFEETGAENITLTGMGSAALLELKPTRCLTSKIFESVLEFYRRGGIADQVEGDILNISQDYHFSLLHFYLNHKVQSSNEELFAEGSFLSPFDKLEIAAMQQEIGIFFQLLRQYFHQPSLKIKGLQSEPALKEQSIEPMDAEEGMEKEDAETDLAKSFSMIEKDLRIQRELAKLLAHFEPQAFEKVVCIVRSHSKLLYEQAIKAYVRAHRYCLDDLIHEAKDGQLKWGLISYVPTLDARLVWFSQLKIEAPVEIIEKAVINPLIALGRLEEALEWASKSKNPQLIKQVGHKCKEKARSSSSSSDSLDEELESFSFEENAWVKCVLRPEDIAKMDFDSSTQTPFEFIQTEIKHQVTRFQETASLKEFELLGRKFMDAVEELLKRELKHGWTQELLVFALQCYIDEMMGREAEQHAKLMRKKCSAVTSYGEQLHPALMEDLQIIKKFIRIARLDLKTLFGSSEMQGLLKKRVDLLSETKVADALIVSTRRLFQKRFSLRENFIVQEVSHFFQPHFFKPNAWHKSNSVQPFMEHLEERIESAKLGQGLSAHEIILVKELFIRKSVEMENYQFNPLGWSKLDPYDIKHVEEGVFHRIKNGLQGVLRGNFRKSDLGKLTQQQKEGFKGAPLLREIFLQANHAKFKSRED</sequence>
<reference evidence="2" key="1">
    <citation type="submission" date="2015-09" db="EMBL/GenBank/DDBJ databases">
        <authorList>
            <person name="Bertelli C."/>
        </authorList>
    </citation>
    <scope>NUCLEOTIDE SEQUENCE [LARGE SCALE GENOMIC DNA]</scope>
    <source>
        <strain evidence="2">KNic</strain>
    </source>
</reference>
<dbReference type="KEGG" id="pnl:PNK_1619"/>
<protein>
    <submittedName>
        <fullName evidence="1">Uncharacterized protein</fullName>
    </submittedName>
</protein>
<evidence type="ECO:0000313" key="2">
    <source>
        <dbReference type="Proteomes" id="UP000069902"/>
    </source>
</evidence>
<accession>A0A0U5CQR7</accession>
<keyword evidence="2" id="KW-1185">Reference proteome</keyword>
<organism evidence="1 2">
    <name type="scientific">Candidatus Protochlamydia naegleriophila</name>
    <dbReference type="NCBI Taxonomy" id="389348"/>
    <lineage>
        <taxon>Bacteria</taxon>
        <taxon>Pseudomonadati</taxon>
        <taxon>Chlamydiota</taxon>
        <taxon>Chlamydiia</taxon>
        <taxon>Parachlamydiales</taxon>
        <taxon>Parachlamydiaceae</taxon>
        <taxon>Candidatus Protochlamydia</taxon>
    </lineage>
</organism>
<dbReference type="PATRIC" id="fig|389348.3.peg.1813"/>
<dbReference type="RefSeq" id="WP_059061370.1">
    <property type="nucleotide sequence ID" value="NZ_LN879502.1"/>
</dbReference>
<dbReference type="AlphaFoldDB" id="A0A0U5CQR7"/>
<proteinExistence type="predicted"/>